<dbReference type="Gene3D" id="3.20.20.70">
    <property type="entry name" value="Aldolase class I"/>
    <property type="match status" value="1"/>
</dbReference>
<comment type="caution">
    <text evidence="10">The sequence shown here is derived from an EMBL/GenBank/DDBJ whole genome shotgun (WGS) entry which is preliminary data.</text>
</comment>
<comment type="catalytic activity">
    <reaction evidence="8 9">
        <text>D-sedoheptulose 7-phosphate + D-glyceraldehyde 3-phosphate = D-erythrose 4-phosphate + beta-D-fructose 6-phosphate</text>
        <dbReference type="Rhea" id="RHEA:17053"/>
        <dbReference type="ChEBI" id="CHEBI:16897"/>
        <dbReference type="ChEBI" id="CHEBI:57483"/>
        <dbReference type="ChEBI" id="CHEBI:57634"/>
        <dbReference type="ChEBI" id="CHEBI:59776"/>
        <dbReference type="EC" id="2.2.1.2"/>
    </reaction>
</comment>
<dbReference type="PANTHER" id="PTHR10683">
    <property type="entry name" value="TRANSALDOLASE"/>
    <property type="match status" value="1"/>
</dbReference>
<name>A0A1R0H8N4_9FUNG</name>
<reference evidence="10 11" key="1">
    <citation type="journal article" date="2016" name="Mol. Biol. Evol.">
        <title>Genome-Wide Survey of Gut Fungi (Harpellales) Reveals the First Horizontally Transferred Ubiquitin Gene from a Mosquito Host.</title>
        <authorList>
            <person name="Wang Y."/>
            <person name="White M.M."/>
            <person name="Kvist S."/>
            <person name="Moncalvo J.M."/>
        </authorList>
    </citation>
    <scope>NUCLEOTIDE SEQUENCE [LARGE SCALE GENOMIC DNA]</scope>
    <source>
        <strain evidence="10 11">ALG-7-W6</strain>
    </source>
</reference>
<comment type="function">
    <text evidence="9">Catalyzes the rate-limiting step of the non-oxidative phase in the pentose phosphate pathway. Catalyzes the reversible conversion of sedheptulose-7-phosphate and D-glyceraldehyde 3-phosphate into erythrose-4-phosphate and beta-D-fructose 6-phosphate.</text>
</comment>
<keyword evidence="5 9" id="KW-0808">Transferase</keyword>
<accession>A0A1R0H8N4</accession>
<evidence type="ECO:0000256" key="8">
    <source>
        <dbReference type="ARBA" id="ARBA00048810"/>
    </source>
</evidence>
<dbReference type="OrthoDB" id="2015515at2759"/>
<gene>
    <name evidence="10" type="ORF">AYI68_g332</name>
</gene>
<dbReference type="InterPro" id="IPR004730">
    <property type="entry name" value="Transaldolase_1"/>
</dbReference>
<dbReference type="PROSITE" id="PS01054">
    <property type="entry name" value="TRANSALDOLASE_1"/>
    <property type="match status" value="1"/>
</dbReference>
<comment type="similarity">
    <text evidence="2">Belongs to the transaldolase family. Type 1 subfamily.</text>
</comment>
<dbReference type="InterPro" id="IPR018225">
    <property type="entry name" value="Transaldolase_AS"/>
</dbReference>
<dbReference type="NCBIfam" id="TIGR00874">
    <property type="entry name" value="talAB"/>
    <property type="match status" value="1"/>
</dbReference>
<dbReference type="GO" id="GO:0004801">
    <property type="term" value="F:transaldolase activity"/>
    <property type="evidence" value="ECO:0007669"/>
    <property type="project" value="UniProtKB-EC"/>
</dbReference>
<evidence type="ECO:0000256" key="1">
    <source>
        <dbReference type="ARBA" id="ARBA00004857"/>
    </source>
</evidence>
<dbReference type="UniPathway" id="UPA00115">
    <property type="reaction ID" value="UER00414"/>
</dbReference>
<dbReference type="EC" id="2.2.1.2" evidence="3 9"/>
<dbReference type="Proteomes" id="UP000187455">
    <property type="component" value="Unassembled WGS sequence"/>
</dbReference>
<dbReference type="AlphaFoldDB" id="A0A1R0H8N4"/>
<evidence type="ECO:0000313" key="11">
    <source>
        <dbReference type="Proteomes" id="UP000187455"/>
    </source>
</evidence>
<dbReference type="Pfam" id="PF00923">
    <property type="entry name" value="TAL_FSA"/>
    <property type="match status" value="1"/>
</dbReference>
<evidence type="ECO:0000256" key="3">
    <source>
        <dbReference type="ARBA" id="ARBA00013151"/>
    </source>
</evidence>
<dbReference type="STRING" id="133383.A0A1R0H8N4"/>
<sequence>MSTVLEQLKAVTTVVADTGDFEAIAQYKPTDSTTNPSLILAAASKPQYSGLIDEAVNYAKANATGLESQVELANVRLFTNFGVEILKLVPGRVSTEVDARLSYDKEASVKKALEIIKMYESHGISKERVLIKLPSTWEGIQAAHELETKYGVHCNMTLLFSFAQAVACAEAGVTLISPFVGRIKDWYAASTGKSYEARDDPGVHSVKKIYNYYKQHGYKTVIMGASFRSAGEIEELAGCDFLTISPNYLQELQDTVAPLEVKLTHETAMQTPIEKITLDEAEFRWLHNEDQMAVEKLSEGIRKFYIDGSKLDQMLRDRLSQ</sequence>
<dbReference type="PROSITE" id="PS00958">
    <property type="entry name" value="TRANSALDOLASE_2"/>
    <property type="match status" value="1"/>
</dbReference>
<keyword evidence="6 9" id="KW-0570">Pentose shunt</keyword>
<dbReference type="GO" id="GO:0009052">
    <property type="term" value="P:pentose-phosphate shunt, non-oxidative branch"/>
    <property type="evidence" value="ECO:0007669"/>
    <property type="project" value="TreeGrafter"/>
</dbReference>
<evidence type="ECO:0000313" key="10">
    <source>
        <dbReference type="EMBL" id="OLY85481.1"/>
    </source>
</evidence>
<dbReference type="PANTHER" id="PTHR10683:SF18">
    <property type="entry name" value="TRANSALDOLASE"/>
    <property type="match status" value="1"/>
</dbReference>
<proteinExistence type="inferred from homology"/>
<dbReference type="CDD" id="cd00957">
    <property type="entry name" value="Transaldolase_TalAB"/>
    <property type="match status" value="1"/>
</dbReference>
<keyword evidence="7" id="KW-0704">Schiff base</keyword>
<dbReference type="InterPro" id="IPR013785">
    <property type="entry name" value="Aldolase_TIM"/>
</dbReference>
<keyword evidence="11" id="KW-1185">Reference proteome</keyword>
<dbReference type="NCBIfam" id="NF009001">
    <property type="entry name" value="PRK12346.1"/>
    <property type="match status" value="1"/>
</dbReference>
<evidence type="ECO:0000256" key="7">
    <source>
        <dbReference type="ARBA" id="ARBA00023270"/>
    </source>
</evidence>
<evidence type="ECO:0000256" key="2">
    <source>
        <dbReference type="ARBA" id="ARBA00008012"/>
    </source>
</evidence>
<dbReference type="HAMAP" id="MF_00492">
    <property type="entry name" value="Transaldolase_1"/>
    <property type="match status" value="1"/>
</dbReference>
<dbReference type="SUPFAM" id="SSF51569">
    <property type="entry name" value="Aldolase"/>
    <property type="match status" value="1"/>
</dbReference>
<dbReference type="FunFam" id="3.20.20.70:FF:000088">
    <property type="entry name" value="Transaldolase"/>
    <property type="match status" value="1"/>
</dbReference>
<evidence type="ECO:0000256" key="9">
    <source>
        <dbReference type="RuleBase" id="RU000501"/>
    </source>
</evidence>
<evidence type="ECO:0000256" key="4">
    <source>
        <dbReference type="ARBA" id="ARBA00018292"/>
    </source>
</evidence>
<organism evidence="10 11">
    <name type="scientific">Smittium mucronatum</name>
    <dbReference type="NCBI Taxonomy" id="133383"/>
    <lineage>
        <taxon>Eukaryota</taxon>
        <taxon>Fungi</taxon>
        <taxon>Fungi incertae sedis</taxon>
        <taxon>Zoopagomycota</taxon>
        <taxon>Kickxellomycotina</taxon>
        <taxon>Harpellomycetes</taxon>
        <taxon>Harpellales</taxon>
        <taxon>Legeriomycetaceae</taxon>
        <taxon>Smittium</taxon>
    </lineage>
</organism>
<dbReference type="EMBL" id="LSSL01000099">
    <property type="protein sequence ID" value="OLY85481.1"/>
    <property type="molecule type" value="Genomic_DNA"/>
</dbReference>
<dbReference type="GO" id="GO:0005975">
    <property type="term" value="P:carbohydrate metabolic process"/>
    <property type="evidence" value="ECO:0007669"/>
    <property type="project" value="InterPro"/>
</dbReference>
<dbReference type="GO" id="GO:0005737">
    <property type="term" value="C:cytoplasm"/>
    <property type="evidence" value="ECO:0007669"/>
    <property type="project" value="InterPro"/>
</dbReference>
<dbReference type="InterPro" id="IPR001585">
    <property type="entry name" value="TAL/FSA"/>
</dbReference>
<comment type="pathway">
    <text evidence="1 9">Carbohydrate degradation; pentose phosphate pathway; D-glyceraldehyde 3-phosphate and beta-D-fructose 6-phosphate from D-ribose 5-phosphate and D-xylulose 5-phosphate (non-oxidative stage): step 2/3.</text>
</comment>
<evidence type="ECO:0000256" key="6">
    <source>
        <dbReference type="ARBA" id="ARBA00023126"/>
    </source>
</evidence>
<protein>
    <recommendedName>
        <fullName evidence="4 9">Transaldolase</fullName>
        <ecNumber evidence="3 9">2.2.1.2</ecNumber>
    </recommendedName>
</protein>
<evidence type="ECO:0000256" key="5">
    <source>
        <dbReference type="ARBA" id="ARBA00022679"/>
    </source>
</evidence>